<keyword evidence="5 7" id="KW-1133">Transmembrane helix</keyword>
<proteinExistence type="predicted"/>
<dbReference type="STRING" id="338188.ERS852397_02444"/>
<dbReference type="PANTHER" id="PTHR23517">
    <property type="entry name" value="RESISTANCE PROTEIN MDTM, PUTATIVE-RELATED-RELATED"/>
    <property type="match status" value="1"/>
</dbReference>
<dbReference type="EMBL" id="CYZH01000012">
    <property type="protein sequence ID" value="CUO63207.1"/>
    <property type="molecule type" value="Genomic_DNA"/>
</dbReference>
<dbReference type="GO" id="GO:0022857">
    <property type="term" value="F:transmembrane transporter activity"/>
    <property type="evidence" value="ECO:0007669"/>
    <property type="project" value="InterPro"/>
</dbReference>
<evidence type="ECO:0000256" key="4">
    <source>
        <dbReference type="ARBA" id="ARBA00022692"/>
    </source>
</evidence>
<feature type="transmembrane region" description="Helical" evidence="7">
    <location>
        <begin position="193"/>
        <end position="213"/>
    </location>
</feature>
<organism evidence="9 10">
    <name type="scientific">Bacteroides finegoldii</name>
    <dbReference type="NCBI Taxonomy" id="338188"/>
    <lineage>
        <taxon>Bacteria</taxon>
        <taxon>Pseudomonadati</taxon>
        <taxon>Bacteroidota</taxon>
        <taxon>Bacteroidia</taxon>
        <taxon>Bacteroidales</taxon>
        <taxon>Bacteroidaceae</taxon>
        <taxon>Bacteroides</taxon>
    </lineage>
</organism>
<evidence type="ECO:0000313" key="9">
    <source>
        <dbReference type="EMBL" id="CUO63207.1"/>
    </source>
</evidence>
<feature type="transmembrane region" description="Helical" evidence="7">
    <location>
        <begin position="134"/>
        <end position="152"/>
    </location>
</feature>
<dbReference type="CDD" id="cd17473">
    <property type="entry name" value="MFS_arabinose_efflux_permease_like"/>
    <property type="match status" value="1"/>
</dbReference>
<keyword evidence="9" id="KW-0762">Sugar transport</keyword>
<feature type="transmembrane region" description="Helical" evidence="7">
    <location>
        <begin position="363"/>
        <end position="382"/>
    </location>
</feature>
<dbReference type="InterPro" id="IPR020846">
    <property type="entry name" value="MFS_dom"/>
</dbReference>
<evidence type="ECO:0000256" key="5">
    <source>
        <dbReference type="ARBA" id="ARBA00022989"/>
    </source>
</evidence>
<protein>
    <submittedName>
        <fullName evidence="9">Sugar transporter</fullName>
    </submittedName>
</protein>
<feature type="transmembrane region" description="Helical" evidence="7">
    <location>
        <begin position="21"/>
        <end position="44"/>
    </location>
</feature>
<evidence type="ECO:0000256" key="3">
    <source>
        <dbReference type="ARBA" id="ARBA00022475"/>
    </source>
</evidence>
<keyword evidence="6 7" id="KW-0472">Membrane</keyword>
<dbReference type="PANTHER" id="PTHR23517:SF2">
    <property type="entry name" value="MULTIDRUG RESISTANCE PROTEIN MDTH"/>
    <property type="match status" value="1"/>
</dbReference>
<comment type="subcellular location">
    <subcellularLocation>
        <location evidence="1">Cell membrane</location>
        <topology evidence="1">Multi-pass membrane protein</topology>
    </subcellularLocation>
</comment>
<dbReference type="Pfam" id="PF07690">
    <property type="entry name" value="MFS_1"/>
    <property type="match status" value="1"/>
</dbReference>
<dbReference type="InterPro" id="IPR050171">
    <property type="entry name" value="MFS_Transporters"/>
</dbReference>
<sequence length="460" mass="51463">MGIFPVEFPTTTAGCFESFRLLHYLAFIKGGIRFELYAMSIVLIKPKLLTNLRMKIQTGRGTISLITLIAIWSVSALTSLPGLAVSPILGDLTKIFPEATDLDIQMLTSLPSLLIIPFILLGGKLTEKVDFVRILKIGLWLFAVSGMLYLVSNKMWQLIVVSALLGIGAGLIIPLSTGLVSRYFTGTYRVKQFGFSSAITNFTLVIATAVTGYLAEVSWHLPFLVYLLPLISILLIGRLKKDRPEVAAADSASSKEERAVIDTGGSKYGIHVKHLIELMFFYGVTTYIVLAVIFNLPFLMEKHHFSSGNSGLMISLFFLAIMAPGFCLDKIAATLKERTKAYSLLFMALGLLLIWIAPLEWLIIPGCLFVGLGYGVIQPMLYDKTTHTALPEKATLALAFVMMMNYLAILLYPFIVDFFQWIFHTQSQEFPFIFNLLITVVTFFWAYRRRHAFLFNDQLK</sequence>
<dbReference type="AlphaFoldDB" id="A0A174GPG1"/>
<feature type="transmembrane region" description="Helical" evidence="7">
    <location>
        <begin position="280"/>
        <end position="300"/>
    </location>
</feature>
<dbReference type="Proteomes" id="UP000095517">
    <property type="component" value="Unassembled WGS sequence"/>
</dbReference>
<keyword evidence="3" id="KW-1003">Cell membrane</keyword>
<dbReference type="Gene3D" id="1.20.1250.20">
    <property type="entry name" value="MFS general substrate transporter like domains"/>
    <property type="match status" value="1"/>
</dbReference>
<evidence type="ECO:0000313" key="10">
    <source>
        <dbReference type="Proteomes" id="UP000095517"/>
    </source>
</evidence>
<evidence type="ECO:0000259" key="8">
    <source>
        <dbReference type="PROSITE" id="PS50850"/>
    </source>
</evidence>
<dbReference type="InterPro" id="IPR036259">
    <property type="entry name" value="MFS_trans_sf"/>
</dbReference>
<evidence type="ECO:0000256" key="1">
    <source>
        <dbReference type="ARBA" id="ARBA00004651"/>
    </source>
</evidence>
<evidence type="ECO:0000256" key="2">
    <source>
        <dbReference type="ARBA" id="ARBA00022448"/>
    </source>
</evidence>
<dbReference type="SUPFAM" id="SSF103473">
    <property type="entry name" value="MFS general substrate transporter"/>
    <property type="match status" value="1"/>
</dbReference>
<feature type="transmembrane region" description="Helical" evidence="7">
    <location>
        <begin position="341"/>
        <end position="357"/>
    </location>
</feature>
<feature type="transmembrane region" description="Helical" evidence="7">
    <location>
        <begin position="430"/>
        <end position="447"/>
    </location>
</feature>
<feature type="transmembrane region" description="Helical" evidence="7">
    <location>
        <begin position="394"/>
        <end position="415"/>
    </location>
</feature>
<feature type="transmembrane region" description="Helical" evidence="7">
    <location>
        <begin position="65"/>
        <end position="84"/>
    </location>
</feature>
<dbReference type="PROSITE" id="PS50850">
    <property type="entry name" value="MFS"/>
    <property type="match status" value="1"/>
</dbReference>
<evidence type="ECO:0000256" key="7">
    <source>
        <dbReference type="SAM" id="Phobius"/>
    </source>
</evidence>
<evidence type="ECO:0000256" key="6">
    <source>
        <dbReference type="ARBA" id="ARBA00023136"/>
    </source>
</evidence>
<accession>A0A174GPG1</accession>
<feature type="domain" description="Major facilitator superfamily (MFS) profile" evidence="8">
    <location>
        <begin position="67"/>
        <end position="450"/>
    </location>
</feature>
<keyword evidence="2" id="KW-0813">Transport</keyword>
<feature type="transmembrane region" description="Helical" evidence="7">
    <location>
        <begin position="104"/>
        <end position="122"/>
    </location>
</feature>
<feature type="transmembrane region" description="Helical" evidence="7">
    <location>
        <begin position="219"/>
        <end position="237"/>
    </location>
</feature>
<dbReference type="InterPro" id="IPR011701">
    <property type="entry name" value="MFS"/>
</dbReference>
<name>A0A174GPG1_9BACE</name>
<reference evidence="9 10" key="1">
    <citation type="submission" date="2015-09" db="EMBL/GenBank/DDBJ databases">
        <authorList>
            <consortium name="Pathogen Informatics"/>
        </authorList>
    </citation>
    <scope>NUCLEOTIDE SEQUENCE [LARGE SCALE GENOMIC DNA]</scope>
    <source>
        <strain evidence="9 10">2789STDY5608840</strain>
    </source>
</reference>
<dbReference type="GO" id="GO:0005886">
    <property type="term" value="C:plasma membrane"/>
    <property type="evidence" value="ECO:0007669"/>
    <property type="project" value="UniProtKB-SubCell"/>
</dbReference>
<feature type="transmembrane region" description="Helical" evidence="7">
    <location>
        <begin position="158"/>
        <end position="181"/>
    </location>
</feature>
<gene>
    <name evidence="9" type="ORF">ERS852397_02444</name>
</gene>
<feature type="transmembrane region" description="Helical" evidence="7">
    <location>
        <begin position="312"/>
        <end position="329"/>
    </location>
</feature>
<keyword evidence="4 7" id="KW-0812">Transmembrane</keyword>